<accession>A0A1Q8ZJV4</accession>
<feature type="non-terminal residue" evidence="1">
    <location>
        <position position="35"/>
    </location>
</feature>
<proteinExistence type="predicted"/>
<organism evidence="1 2">
    <name type="scientific">Symbiodinium microadriaticum</name>
    <name type="common">Dinoflagellate</name>
    <name type="synonym">Zooxanthella microadriatica</name>
    <dbReference type="NCBI Taxonomy" id="2951"/>
    <lineage>
        <taxon>Eukaryota</taxon>
        <taxon>Sar</taxon>
        <taxon>Alveolata</taxon>
        <taxon>Dinophyceae</taxon>
        <taxon>Suessiales</taxon>
        <taxon>Symbiodiniaceae</taxon>
        <taxon>Symbiodinium</taxon>
    </lineage>
</organism>
<evidence type="ECO:0000313" key="2">
    <source>
        <dbReference type="Proteomes" id="UP000186817"/>
    </source>
</evidence>
<protein>
    <submittedName>
        <fullName evidence="1">Uncharacterized protein</fullName>
    </submittedName>
</protein>
<dbReference type="Proteomes" id="UP000186817">
    <property type="component" value="Unassembled WGS sequence"/>
</dbReference>
<dbReference type="EMBL" id="LSRX01009251">
    <property type="protein sequence ID" value="OLP27396.1"/>
    <property type="molecule type" value="Genomic_DNA"/>
</dbReference>
<reference evidence="1 2" key="1">
    <citation type="submission" date="2016-02" db="EMBL/GenBank/DDBJ databases">
        <title>Genome analysis of coral dinoflagellate symbionts highlights evolutionary adaptations to a symbiotic lifestyle.</title>
        <authorList>
            <person name="Aranda M."/>
            <person name="Li Y."/>
            <person name="Liew Y.J."/>
            <person name="Baumgarten S."/>
            <person name="Simakov O."/>
            <person name="Wilson M."/>
            <person name="Piel J."/>
            <person name="Ashoor H."/>
            <person name="Bougouffa S."/>
            <person name="Bajic V.B."/>
            <person name="Ryu T."/>
            <person name="Ravasi T."/>
            <person name="Bayer T."/>
            <person name="Micklem G."/>
            <person name="Kim H."/>
            <person name="Bhak J."/>
            <person name="Lajeunesse T.C."/>
            <person name="Voolstra C.R."/>
        </authorList>
    </citation>
    <scope>NUCLEOTIDE SEQUENCE [LARGE SCALE GENOMIC DNA]</scope>
    <source>
        <strain evidence="1 2">CCMP2467</strain>
    </source>
</reference>
<keyword evidence="2" id="KW-1185">Reference proteome</keyword>
<dbReference type="AlphaFoldDB" id="A0A1Q8ZJV4"/>
<sequence>MRCAIGQDLDYASSSKWGGELTSLAAVLIDFMASL</sequence>
<gene>
    <name evidence="1" type="ORF">AK812_SmicGene48915</name>
</gene>
<comment type="caution">
    <text evidence="1">The sequence shown here is derived from an EMBL/GenBank/DDBJ whole genome shotgun (WGS) entry which is preliminary data.</text>
</comment>
<name>A0A1Q8ZJV4_SYMMI</name>
<evidence type="ECO:0000313" key="1">
    <source>
        <dbReference type="EMBL" id="OLP27396.1"/>
    </source>
</evidence>